<feature type="region of interest" description="Disordered" evidence="1">
    <location>
        <begin position="689"/>
        <end position="798"/>
    </location>
</feature>
<reference evidence="2" key="1">
    <citation type="submission" date="2021-05" db="EMBL/GenBank/DDBJ databases">
        <title>The genome of the haptophyte Pavlova lutheri (Diacronema luteri, Pavlovales) - a model for lipid biosynthesis in eukaryotic algae.</title>
        <authorList>
            <person name="Hulatt C.J."/>
            <person name="Posewitz M.C."/>
        </authorList>
    </citation>
    <scope>NUCLEOTIDE SEQUENCE</scope>
    <source>
        <strain evidence="2">NIVA-4/92</strain>
    </source>
</reference>
<dbReference type="PROSITE" id="PS50096">
    <property type="entry name" value="IQ"/>
    <property type="match status" value="1"/>
</dbReference>
<proteinExistence type="predicted"/>
<name>A0A8J5XJA9_DIALT</name>
<gene>
    <name evidence="2" type="ORF">KFE25_002950</name>
</gene>
<feature type="region of interest" description="Disordered" evidence="1">
    <location>
        <begin position="1"/>
        <end position="22"/>
    </location>
</feature>
<evidence type="ECO:0000313" key="3">
    <source>
        <dbReference type="Proteomes" id="UP000751190"/>
    </source>
</evidence>
<comment type="caution">
    <text evidence="2">The sequence shown here is derived from an EMBL/GenBank/DDBJ whole genome shotgun (WGS) entry which is preliminary data.</text>
</comment>
<feature type="region of interest" description="Disordered" evidence="1">
    <location>
        <begin position="966"/>
        <end position="992"/>
    </location>
</feature>
<evidence type="ECO:0000313" key="2">
    <source>
        <dbReference type="EMBL" id="KAG8465643.1"/>
    </source>
</evidence>
<protein>
    <submittedName>
        <fullName evidence="2">Uncharacterized protein</fullName>
    </submittedName>
</protein>
<accession>A0A8J5XJA9</accession>
<keyword evidence="3" id="KW-1185">Reference proteome</keyword>
<dbReference type="EMBL" id="JAGTXO010000010">
    <property type="protein sequence ID" value="KAG8465643.1"/>
    <property type="molecule type" value="Genomic_DNA"/>
</dbReference>
<evidence type="ECO:0000256" key="1">
    <source>
        <dbReference type="SAM" id="MobiDB-lite"/>
    </source>
</evidence>
<feature type="region of interest" description="Disordered" evidence="1">
    <location>
        <begin position="249"/>
        <end position="284"/>
    </location>
</feature>
<organism evidence="2 3">
    <name type="scientific">Diacronema lutheri</name>
    <name type="common">Unicellular marine alga</name>
    <name type="synonym">Monochrysis lutheri</name>
    <dbReference type="NCBI Taxonomy" id="2081491"/>
    <lineage>
        <taxon>Eukaryota</taxon>
        <taxon>Haptista</taxon>
        <taxon>Haptophyta</taxon>
        <taxon>Pavlovophyceae</taxon>
        <taxon>Pavlovales</taxon>
        <taxon>Pavlovaceae</taxon>
        <taxon>Diacronema</taxon>
    </lineage>
</organism>
<sequence length="1000" mass="107583">MSTSLPELTLERPRTSPGGLRALSELVTPPKRYDIRVDATAGYVKLDLGLGPPRGAHALLRAGRPSTVPAGQPRQPGGVLAAPSYTDHASWLSSASHLSGAPVSRGSEALDGGSSFASSFGLAYEPSVSVLTERANRAAQEAFFLLQSAGAADHAPRSILARRACAAAPRHADASHRGADCAVGQSSMAQSPARSTARSVRASHAFETELRSVGALIDRSRAIFGAVGGEDWCEAGDEQQPGTLVVPQHASGVAATTQQQPPPQPSQPQQQPSGSSNGRPLSRVRSAAAVLRVASAVQGNGVSAEEDARQLASWVRRRSPPKALTPAAREVRLKLELARESATARARLQDHVAIVRASWGQRHLIPPLSVQDLQGATQPSHLTDGGLVGAALLAAARDFTAENSSLERLSARTDAAAAARAARAVRRIDERTGAAMAERERLRAEKMARMHAALVRHARMREERQREEAFMADRARMLAIVSVLVLGARTAMLVTRFSHARHDRGIRAALGRLQGHFRARKLRVAFGRLLKAIDTFRRLALQIPIKLKLWKLRNSARALRTWLREVVDVRPVRRALHTLRWTVLRLQRWWRSQLVALQAWVQVAVLAWERFERASGMEHVSWPVKASILLEDWAERRRAFVELLDRHRRALALREHARGTAAFYMRRRAALGGTLGAAWAAKLAERRAHEHVPGVDEAASPARRRRGKRGSDDSAGGADGAKQLPAGSPARRGSQAEQSRRIASRRSSKAPAAAAAPSGGSSKSSLGAAARRQSLSAARSSSGAGGSATRKASSVSPAARAHALPTAVGEAPALPILARLHGAPERAWRGTANVPFRVSLKPRNGLVAVAAREVTNVTMRMFGEGAMEKHAVAVQRVVRGHQLRRTIRLDALPEPGALPEPPHWRSIPSLERLPRFVSRARARMRHARADGEERSTKRGILLLHADPTPKIGEDDGGSEIVDRLRSLDESAGHGGRRRVSAASGAAASPPKSLRMVVFGG</sequence>
<feature type="compositionally biased region" description="Low complexity" evidence="1">
    <location>
        <begin position="749"/>
        <end position="794"/>
    </location>
</feature>
<dbReference type="Proteomes" id="UP000751190">
    <property type="component" value="Unassembled WGS sequence"/>
</dbReference>
<dbReference type="AlphaFoldDB" id="A0A8J5XJA9"/>